<dbReference type="NCBIfam" id="TIGR01901">
    <property type="entry name" value="adhes_NPXG"/>
    <property type="match status" value="1"/>
</dbReference>
<dbReference type="InterPro" id="IPR011050">
    <property type="entry name" value="Pectin_lyase_fold/virulence"/>
</dbReference>
<dbReference type="Pfam" id="PF05860">
    <property type="entry name" value="TPS"/>
    <property type="match status" value="1"/>
</dbReference>
<feature type="compositionally biased region" description="Low complexity" evidence="1">
    <location>
        <begin position="1720"/>
        <end position="1730"/>
    </location>
</feature>
<dbReference type="InterPro" id="IPR008638">
    <property type="entry name" value="FhaB/CdiA-like_TPS"/>
</dbReference>
<dbReference type="EMBL" id="JAKKUT010000005">
    <property type="protein sequence ID" value="MDG2991924.1"/>
    <property type="molecule type" value="Genomic_DNA"/>
</dbReference>
<dbReference type="Gene3D" id="2.160.20.10">
    <property type="entry name" value="Single-stranded right-handed beta-helix, Pectin lyase-like"/>
    <property type="match status" value="1"/>
</dbReference>
<dbReference type="SMART" id="SM00912">
    <property type="entry name" value="Haemagg_act"/>
    <property type="match status" value="1"/>
</dbReference>
<keyword evidence="5" id="KW-1185">Reference proteome</keyword>
<evidence type="ECO:0000259" key="3">
    <source>
        <dbReference type="SMART" id="SM00912"/>
    </source>
</evidence>
<feature type="compositionally biased region" description="Pro residues" evidence="1">
    <location>
        <begin position="1707"/>
        <end position="1719"/>
    </location>
</feature>
<sequence>MLKIIRRWFAPLAVLGCLLPLPAIAQITPAVGGTGTTVTVNGQQFDIGGGAFSRDGKNLFHLFKQFGLSDGQIANFLSNSKVQNILAGVNGGDVSYINGLIQVIGGNSNLYLLNPAGIVFGPNAQLNVPAAFHASTAQRVHFDGGIFDINGFNDYANLVGNPTGFEFLSTGIIVNEGNLAVGPGQNLTLMGHQVFNTGTLSAPGGTITIQAIPETGMVRISQEGMILSLEIPADRIPEDGVIEAVDLPRLITGGEDRPRVNSVVHNADGTISLVHDPNRVNVPVDGATAVASGTMDVSSPEGVGGQINVLGSNVAFVNAQLNASGGAGGGTILGGGDYLGGSTGTGRLDSSFNTQNLFVDSNTVMNADALIQGDGGTVINWADNSTIFHGFISAQGGILGGDGGFAEVSGRETLQMSGFADLRAPQGAFGTLLLDPGSVTIQAGSNTYVDKNTFYDLYLNSQLSAASVTIATSEATNSNPETITIGGSTYIIWSAATTLTLTAGRNIFMNAGAVIRNTHTGTSFDAIVFNANTAGTATGSFAGIQLNGAGATLAAQDGNIRLTGHGGNSGANDYGIYQLGSAQVSTTGTGNITYIGTGGNGTSSNYGILLNGANTTISSSDGSIALTGTGRGNGTGNYGIYQLGAAQVSSTSGNITYTGTGGNGTSNNYGILLTGANTTITSGNGTIALTGTGQGNGNGTRNRGISHEFGAQVSTTGTGNITYIGTGGNGTDFNFGILLSGANTTISSSDGTIALTGTGQGNGNWTSNRGISQESGAQVRSTGNGTITYTGTGGNGTDSNFGILLSGTNTTVSSSDGAIALTGTGGGNETSNYGIYQLSAAQVRSTGNGTITYTGTGGNGTDSNFGILLSGTNTTVSSQGGEIALTGTGQGNGSSNRGISQEFGVQVSTTGTGNITYIGTGGNGTSSNYGIYLGGTNATISSQGGAIALTGTGQGNGTSNFGIYQLSAAQVRSTGNGTITYEGTSGNGTNNNYGIYLIGANTRITSETGNISLTGNGGSGSNSTNDNYGIWQRLGAQVFTSGDITLTGNGGGGSNSTNNNYGIFQESGAQVFTTGNGNITYRGTGGNGTDRNYGILLEDANTTIASETGIIHLTGNGTGNGIYNYGIFQGSGAQVFTGNGTPATSLTGGGNITYTGTGGSGTFDNYGILLEDANTTIASGAGAINLTGNGSGTVDGNHGIRQRDGARVFTTGNGNITYTGTGSSSGTSINLGIYLEGANTTIASGAGTITLTGNGRATGADNYGILQRSGVQVFTGTGTPTTSLTGGGNITYTGTGSNGTSSNFGINLEGDVNGTPIIASGSGNITLTGNGGSGSNSTNDNYGIWQRLGAQVFTTGDITLTGNGGGTTTNNYGIFQESGAQVFTTGNGNITYTGTGANGADAIRVQTGTNLIGKGTTGNITLMGDTMTLNNVSIQGTVNLLIQPLTPATTIGIGDGATGILNLNATELGNIQDGFSLITIGHGNGTGLIQVAGTVHPFNDNLQLRNSSGGIQINSALNVGANNLILNSGGTVTQTAPIIAQGVAITGSGDTTLDHPNNQIQTIAANTIGNITVVTGTDLAVDTVNPDGIENSQTVVLQSTTGNITLNQPINATQNITLAADQNFINNAGVNALIAGGRWLVYATSPEGNINGWSVLGGSQQFSTAYPTPSGFAGNGFVYSVAAPPLPPVTSSPVILSTAPTINVPAVPSPPSSPAPPMAPTSSSSGSAPPIIFTPTDLPLPSNLSTILQGQEEEEMPLEQSLCQLLEEGEETVLEINGVPVESVLAEQCR</sequence>
<evidence type="ECO:0000313" key="4">
    <source>
        <dbReference type="EMBL" id="MDG2991924.1"/>
    </source>
</evidence>
<comment type="caution">
    <text evidence="4">The sequence shown here is derived from an EMBL/GenBank/DDBJ whole genome shotgun (WGS) entry which is preliminary data.</text>
</comment>
<dbReference type="InterPro" id="IPR012334">
    <property type="entry name" value="Pectin_lyas_fold"/>
</dbReference>
<organism evidence="4 5">
    <name type="scientific">Candidatus Synechococcus calcipolaris G9</name>
    <dbReference type="NCBI Taxonomy" id="1497997"/>
    <lineage>
        <taxon>Bacteria</taxon>
        <taxon>Bacillati</taxon>
        <taxon>Cyanobacteriota</taxon>
        <taxon>Cyanophyceae</taxon>
        <taxon>Synechococcales</taxon>
        <taxon>Synechococcaceae</taxon>
        <taxon>Synechococcus</taxon>
    </lineage>
</organism>
<evidence type="ECO:0000313" key="5">
    <source>
        <dbReference type="Proteomes" id="UP001154265"/>
    </source>
</evidence>
<reference evidence="4" key="2">
    <citation type="submission" date="2022-01" db="EMBL/GenBank/DDBJ databases">
        <authorList>
            <person name="Zivanovic Y."/>
            <person name="Moreira D."/>
            <person name="Lopez-Garcia P."/>
        </authorList>
    </citation>
    <scope>NUCLEOTIDE SEQUENCE</scope>
    <source>
        <strain evidence="4">G9</strain>
    </source>
</reference>
<accession>A0ABT6F263</accession>
<dbReference type="SUPFAM" id="SSF51126">
    <property type="entry name" value="Pectin lyase-like"/>
    <property type="match status" value="1"/>
</dbReference>
<reference evidence="4" key="1">
    <citation type="journal article" date="2022" name="Genome Biol. Evol.">
        <title>A New Gene Family Diagnostic for Intracellular Biomineralization of Amorphous Ca Carbonates by Cyanobacteria.</title>
        <authorList>
            <person name="Benzerara K."/>
            <person name="Duprat E."/>
            <person name="Bitard-Feildel T."/>
            <person name="Caumes G."/>
            <person name="Cassier-Chauvat C."/>
            <person name="Chauvat F."/>
            <person name="Dezi M."/>
            <person name="Diop S.I."/>
            <person name="Gaschignard G."/>
            <person name="Gorgen S."/>
            <person name="Gugger M."/>
            <person name="Lopez-Garcia P."/>
            <person name="Millet M."/>
            <person name="Skouri-Panet F."/>
            <person name="Moreira D."/>
            <person name="Callebaut I."/>
        </authorList>
    </citation>
    <scope>NUCLEOTIDE SEQUENCE</scope>
    <source>
        <strain evidence="4">G9</strain>
    </source>
</reference>
<proteinExistence type="predicted"/>
<dbReference type="RefSeq" id="WP_277867845.1">
    <property type="nucleotide sequence ID" value="NZ_JAKKUT010000005.1"/>
</dbReference>
<name>A0ABT6F263_9SYNE</name>
<feature type="domain" description="Filamentous haemagglutinin FhaB/tRNA nuclease CdiA-like TPS" evidence="3">
    <location>
        <begin position="29"/>
        <end position="143"/>
    </location>
</feature>
<feature type="signal peptide" evidence="2">
    <location>
        <begin position="1"/>
        <end position="25"/>
    </location>
</feature>
<keyword evidence="2" id="KW-0732">Signal</keyword>
<feature type="region of interest" description="Disordered" evidence="1">
    <location>
        <begin position="1707"/>
        <end position="1731"/>
    </location>
</feature>
<dbReference type="Proteomes" id="UP001154265">
    <property type="component" value="Unassembled WGS sequence"/>
</dbReference>
<evidence type="ECO:0000256" key="2">
    <source>
        <dbReference type="SAM" id="SignalP"/>
    </source>
</evidence>
<evidence type="ECO:0000256" key="1">
    <source>
        <dbReference type="SAM" id="MobiDB-lite"/>
    </source>
</evidence>
<protein>
    <submittedName>
        <fullName evidence="4">Filamentous hemagglutinin N-terminal domain-containing protein</fullName>
    </submittedName>
</protein>
<feature type="chain" id="PRO_5047531211" evidence="2">
    <location>
        <begin position="26"/>
        <end position="1790"/>
    </location>
</feature>
<gene>
    <name evidence="4" type="ORF">L3556_13425</name>
</gene>